<organism evidence="1 2">
    <name type="scientific">Gordonia Phage Zitch</name>
    <dbReference type="NCBI Taxonomy" id="2743909"/>
    <lineage>
        <taxon>Viruses</taxon>
        <taxon>Duplodnaviria</taxon>
        <taxon>Heunggongvirae</taxon>
        <taxon>Uroviricota</taxon>
        <taxon>Caudoviricetes</taxon>
        <taxon>Stackebrandtviridae</taxon>
        <taxon>Schenleyvirinae</taxon>
        <taxon>Zitchvirus</taxon>
        <taxon>Zitchvirus zitch</taxon>
    </lineage>
</organism>
<evidence type="ECO:0000313" key="1">
    <source>
        <dbReference type="EMBL" id="QKY78532.1"/>
    </source>
</evidence>
<dbReference type="EMBL" id="MT498036">
    <property type="protein sequence ID" value="QKY78532.1"/>
    <property type="molecule type" value="Genomic_DNA"/>
</dbReference>
<protein>
    <submittedName>
        <fullName evidence="1">Uncharacterized protein</fullName>
    </submittedName>
</protein>
<accession>A0A7G3V997</accession>
<dbReference type="RefSeq" id="YP_010002745.1">
    <property type="nucleotide sequence ID" value="NC_053247.1"/>
</dbReference>
<keyword evidence="2" id="KW-1185">Reference proteome</keyword>
<reference evidence="1 2" key="1">
    <citation type="submission" date="2020-05" db="EMBL/GenBank/DDBJ databases">
        <authorList>
            <person name="Mick M."/>
            <person name="Mijatovic I."/>
            <person name="Miller A.J."/>
            <person name="Stuckman S.A."/>
            <person name="Volas E.M."/>
            <person name="Daniels C.J."/>
            <person name="Breitenberger C.A."/>
            <person name="Ball S.L."/>
            <person name="Garlena R.A."/>
            <person name="Russell D.A."/>
            <person name="Pope W.H."/>
            <person name="Jacobs-Sera D."/>
            <person name="Hatfull G.F."/>
        </authorList>
    </citation>
    <scope>NUCLEOTIDE SEQUENCE [LARGE SCALE GENOMIC DNA]</scope>
</reference>
<dbReference type="Proteomes" id="UP000516468">
    <property type="component" value="Segment"/>
</dbReference>
<dbReference type="GeneID" id="63027296"/>
<sequence length="139" mass="15324">MTTDRPHRGWYRLMNPLATRRPPARGSLPEVVLSVPPLPTLLINDDWRDTIRGSATIAIGTTDGMHTRVSLDRNAVTDDDPDYAVVLAYPTRLFIRPVNGRVPTIGEWMPCTPDAEIAAGQDRVGATITKATPGKKRPR</sequence>
<name>A0A7G3V997_9CAUD</name>
<proteinExistence type="predicted"/>
<dbReference type="KEGG" id="vg:63027296"/>
<gene>
    <name evidence="1" type="primary">87</name>
    <name evidence="1" type="ORF">SEA_ZITCH_87</name>
</gene>
<evidence type="ECO:0000313" key="2">
    <source>
        <dbReference type="Proteomes" id="UP000516468"/>
    </source>
</evidence>